<dbReference type="Proteomes" id="UP000688947">
    <property type="component" value="Unassembled WGS sequence"/>
</dbReference>
<dbReference type="EMBL" id="JAENGZ010000671">
    <property type="protein sequence ID" value="KAG6955463.1"/>
    <property type="molecule type" value="Genomic_DNA"/>
</dbReference>
<comment type="caution">
    <text evidence="1">The sequence shown here is derived from an EMBL/GenBank/DDBJ whole genome shotgun (WGS) entry which is preliminary data.</text>
</comment>
<evidence type="ECO:0000313" key="2">
    <source>
        <dbReference type="Proteomes" id="UP000688947"/>
    </source>
</evidence>
<protein>
    <submittedName>
        <fullName evidence="1">Uncharacterized protein</fullName>
    </submittedName>
</protein>
<dbReference type="AlphaFoldDB" id="A0A8T1U7U9"/>
<gene>
    <name evidence="1" type="ORF">JG687_00011179</name>
</gene>
<accession>A0A8T1U7U9</accession>
<proteinExistence type="predicted"/>
<evidence type="ECO:0000313" key="1">
    <source>
        <dbReference type="EMBL" id="KAG6955463.1"/>
    </source>
</evidence>
<reference evidence="1" key="1">
    <citation type="submission" date="2021-01" db="EMBL/GenBank/DDBJ databases">
        <title>Phytophthora aleatoria, a newly-described species from Pinus radiata is distinct from Phytophthora cactorum isolates based on comparative genomics.</title>
        <authorList>
            <person name="Mcdougal R."/>
            <person name="Panda P."/>
            <person name="Williams N."/>
            <person name="Studholme D.J."/>
        </authorList>
    </citation>
    <scope>NUCLEOTIDE SEQUENCE</scope>
    <source>
        <strain evidence="1">NZFS 3830</strain>
    </source>
</reference>
<organism evidence="1 2">
    <name type="scientific">Phytophthora cactorum</name>
    <dbReference type="NCBI Taxonomy" id="29920"/>
    <lineage>
        <taxon>Eukaryota</taxon>
        <taxon>Sar</taxon>
        <taxon>Stramenopiles</taxon>
        <taxon>Oomycota</taxon>
        <taxon>Peronosporomycetes</taxon>
        <taxon>Peronosporales</taxon>
        <taxon>Peronosporaceae</taxon>
        <taxon>Phytophthora</taxon>
    </lineage>
</organism>
<name>A0A8T1U7U9_9STRA</name>
<sequence length="152" mass="16037">MYVNAFGAMTFPREEQVKVDGCLIRDGQPRCSSSLAEPIASDERLATACCFVEISAGSHTQFLSAISCIAVLARYRSCCMQRHSPQPSSMASSPCPSSSSAIHFCGTPRLLGSLYVNAVDESYSICVSLSVCNGAGTATTTECYASCCCCPS</sequence>